<keyword evidence="3" id="KW-1185">Reference proteome</keyword>
<sequence>MPNYGQYLLHPFFRHANTQLSYGEANKLTFAACDEHHCPTIRDRFEQHLLYHHSTNKQASAPSYQNKTPSKSSLKTSNFHVPFKSSDEHTSTSHIDRGRNSSKPGYREALEKEVLVWAEDLPKYSNPSTENLKQNIVNELIDKINRLKPLANEDYYDTKLSSLVSKFLDSLPSSTDVKKRDPALNNLKQNLIDKINALNRYSFDEENKKDHYGEERYNKATNIATNRTYSSFWDGYSNNYFDGSLKKKHLADDPEHAQLKQDVSDTPPNYG</sequence>
<accession>A0A8S4R277</accession>
<feature type="region of interest" description="Disordered" evidence="1">
    <location>
        <begin position="252"/>
        <end position="271"/>
    </location>
</feature>
<dbReference type="OrthoDB" id="6932257at2759"/>
<feature type="compositionally biased region" description="Basic and acidic residues" evidence="1">
    <location>
        <begin position="252"/>
        <end position="263"/>
    </location>
</feature>
<feature type="compositionally biased region" description="Polar residues" evidence="1">
    <location>
        <begin position="56"/>
        <end position="79"/>
    </location>
</feature>
<evidence type="ECO:0000313" key="2">
    <source>
        <dbReference type="EMBL" id="CAH2229516.1"/>
    </source>
</evidence>
<reference evidence="2" key="1">
    <citation type="submission" date="2022-03" db="EMBL/GenBank/DDBJ databases">
        <authorList>
            <person name="Lindestad O."/>
        </authorList>
    </citation>
    <scope>NUCLEOTIDE SEQUENCE</scope>
</reference>
<evidence type="ECO:0000313" key="3">
    <source>
        <dbReference type="Proteomes" id="UP000838756"/>
    </source>
</evidence>
<gene>
    <name evidence="2" type="primary">jg17632</name>
    <name evidence="2" type="ORF">PAEG_LOCUS8967</name>
</gene>
<dbReference type="AlphaFoldDB" id="A0A8S4R277"/>
<dbReference type="Proteomes" id="UP000838756">
    <property type="component" value="Unassembled WGS sequence"/>
</dbReference>
<evidence type="ECO:0000256" key="1">
    <source>
        <dbReference type="SAM" id="MobiDB-lite"/>
    </source>
</evidence>
<proteinExistence type="predicted"/>
<feature type="compositionally biased region" description="Basic and acidic residues" evidence="1">
    <location>
        <begin position="85"/>
        <end position="105"/>
    </location>
</feature>
<dbReference type="EMBL" id="CAKXAJ010024723">
    <property type="protein sequence ID" value="CAH2229516.1"/>
    <property type="molecule type" value="Genomic_DNA"/>
</dbReference>
<feature type="region of interest" description="Disordered" evidence="1">
    <location>
        <begin position="56"/>
        <end position="105"/>
    </location>
</feature>
<protein>
    <submittedName>
        <fullName evidence="2">Jg17632 protein</fullName>
    </submittedName>
</protein>
<name>A0A8S4R277_9NEOP</name>
<organism evidence="2 3">
    <name type="scientific">Pararge aegeria aegeria</name>
    <dbReference type="NCBI Taxonomy" id="348720"/>
    <lineage>
        <taxon>Eukaryota</taxon>
        <taxon>Metazoa</taxon>
        <taxon>Ecdysozoa</taxon>
        <taxon>Arthropoda</taxon>
        <taxon>Hexapoda</taxon>
        <taxon>Insecta</taxon>
        <taxon>Pterygota</taxon>
        <taxon>Neoptera</taxon>
        <taxon>Endopterygota</taxon>
        <taxon>Lepidoptera</taxon>
        <taxon>Glossata</taxon>
        <taxon>Ditrysia</taxon>
        <taxon>Papilionoidea</taxon>
        <taxon>Nymphalidae</taxon>
        <taxon>Satyrinae</taxon>
        <taxon>Satyrini</taxon>
        <taxon>Parargina</taxon>
        <taxon>Pararge</taxon>
    </lineage>
</organism>
<comment type="caution">
    <text evidence="2">The sequence shown here is derived from an EMBL/GenBank/DDBJ whole genome shotgun (WGS) entry which is preliminary data.</text>
</comment>